<dbReference type="SUPFAM" id="SSF55781">
    <property type="entry name" value="GAF domain-like"/>
    <property type="match status" value="1"/>
</dbReference>
<evidence type="ECO:0000256" key="5">
    <source>
        <dbReference type="ARBA" id="ARBA00022553"/>
    </source>
</evidence>
<evidence type="ECO:0000256" key="3">
    <source>
        <dbReference type="ARBA" id="ARBA00012438"/>
    </source>
</evidence>
<evidence type="ECO:0000256" key="11">
    <source>
        <dbReference type="ARBA" id="ARBA00022989"/>
    </source>
</evidence>
<dbReference type="InterPro" id="IPR004358">
    <property type="entry name" value="Sig_transdc_His_kin-like_C"/>
</dbReference>
<dbReference type="PANTHER" id="PTHR45339:SF1">
    <property type="entry name" value="HYBRID SIGNAL TRANSDUCTION HISTIDINE KINASE J"/>
    <property type="match status" value="1"/>
</dbReference>
<evidence type="ECO:0000259" key="18">
    <source>
        <dbReference type="PROSITE" id="PS50110"/>
    </source>
</evidence>
<dbReference type="SMART" id="SM00448">
    <property type="entry name" value="REC"/>
    <property type="match status" value="1"/>
</dbReference>
<keyword evidence="11" id="KW-1133">Transmembrane helix</keyword>
<evidence type="ECO:0000259" key="20">
    <source>
        <dbReference type="PROSITE" id="PS50113"/>
    </source>
</evidence>
<evidence type="ECO:0000313" key="22">
    <source>
        <dbReference type="EMBL" id="GGC45367.1"/>
    </source>
</evidence>
<evidence type="ECO:0000256" key="13">
    <source>
        <dbReference type="ARBA" id="ARBA00023136"/>
    </source>
</evidence>
<dbReference type="InterPro" id="IPR003018">
    <property type="entry name" value="GAF"/>
</dbReference>
<dbReference type="InterPro" id="IPR001610">
    <property type="entry name" value="PAC"/>
</dbReference>
<keyword evidence="10" id="KW-0067">ATP-binding</keyword>
<dbReference type="PANTHER" id="PTHR45339">
    <property type="entry name" value="HYBRID SIGNAL TRANSDUCTION HISTIDINE KINASE J"/>
    <property type="match status" value="1"/>
</dbReference>
<keyword evidence="23" id="KW-1185">Reference proteome</keyword>
<keyword evidence="7" id="KW-0812">Transmembrane</keyword>
<dbReference type="PROSITE" id="PS50109">
    <property type="entry name" value="HIS_KIN"/>
    <property type="match status" value="1"/>
</dbReference>
<dbReference type="InterPro" id="IPR001789">
    <property type="entry name" value="Sig_transdc_resp-reg_receiver"/>
</dbReference>
<dbReference type="CDD" id="cd00088">
    <property type="entry name" value="HPT"/>
    <property type="match status" value="1"/>
</dbReference>
<dbReference type="Gene3D" id="1.20.120.160">
    <property type="entry name" value="HPT domain"/>
    <property type="match status" value="1"/>
</dbReference>
<dbReference type="InterPro" id="IPR029016">
    <property type="entry name" value="GAF-like_dom_sf"/>
</dbReference>
<dbReference type="Gene3D" id="1.10.287.130">
    <property type="match status" value="1"/>
</dbReference>
<dbReference type="Pfam" id="PF00072">
    <property type="entry name" value="Response_reg"/>
    <property type="match status" value="1"/>
</dbReference>
<keyword evidence="5 15" id="KW-0597">Phosphoprotein</keyword>
<feature type="modified residue" description="Phosphohistidine" evidence="14">
    <location>
        <position position="1037"/>
    </location>
</feature>
<dbReference type="SUPFAM" id="SSF55874">
    <property type="entry name" value="ATPase domain of HSP90 chaperone/DNA topoisomerase II/histidine kinase"/>
    <property type="match status" value="1"/>
</dbReference>
<evidence type="ECO:0000256" key="15">
    <source>
        <dbReference type="PROSITE-ProRule" id="PRU00169"/>
    </source>
</evidence>
<dbReference type="InterPro" id="IPR011006">
    <property type="entry name" value="CheY-like_superfamily"/>
</dbReference>
<accession>A0ABQ1MVD6</accession>
<dbReference type="NCBIfam" id="TIGR00229">
    <property type="entry name" value="sensory_box"/>
    <property type="match status" value="3"/>
</dbReference>
<dbReference type="Gene3D" id="3.30.565.10">
    <property type="entry name" value="Histidine kinase-like ATPase, C-terminal domain"/>
    <property type="match status" value="1"/>
</dbReference>
<evidence type="ECO:0000256" key="4">
    <source>
        <dbReference type="ARBA" id="ARBA00022475"/>
    </source>
</evidence>
<keyword evidence="6" id="KW-0808">Transferase</keyword>
<dbReference type="SUPFAM" id="SSF47384">
    <property type="entry name" value="Homodimeric domain of signal transducing histidine kinase"/>
    <property type="match status" value="1"/>
</dbReference>
<keyword evidence="9" id="KW-0418">Kinase</keyword>
<feature type="domain" description="Response regulatory" evidence="18">
    <location>
        <begin position="842"/>
        <end position="957"/>
    </location>
</feature>
<dbReference type="InterPro" id="IPR036097">
    <property type="entry name" value="HisK_dim/P_sf"/>
</dbReference>
<name>A0ABQ1MVD6_9BACT</name>
<dbReference type="EC" id="2.7.13.3" evidence="3"/>
<keyword evidence="4" id="KW-1003">Cell membrane</keyword>
<dbReference type="CDD" id="cd16922">
    <property type="entry name" value="HATPase_EvgS-ArcB-TorS-like"/>
    <property type="match status" value="1"/>
</dbReference>
<comment type="catalytic activity">
    <reaction evidence="1">
        <text>ATP + protein L-histidine = ADP + protein N-phospho-L-histidine.</text>
        <dbReference type="EC" id="2.7.13.3"/>
    </reaction>
</comment>
<dbReference type="InterPro" id="IPR036641">
    <property type="entry name" value="HPT_dom_sf"/>
</dbReference>
<dbReference type="CDD" id="cd00130">
    <property type="entry name" value="PAS"/>
    <property type="match status" value="1"/>
</dbReference>
<dbReference type="InterPro" id="IPR035965">
    <property type="entry name" value="PAS-like_dom_sf"/>
</dbReference>
<dbReference type="RefSeq" id="WP_188465710.1">
    <property type="nucleotide sequence ID" value="NZ_BAABHU010000011.1"/>
</dbReference>
<feature type="domain" description="PAC" evidence="20">
    <location>
        <begin position="522"/>
        <end position="574"/>
    </location>
</feature>
<evidence type="ECO:0000256" key="1">
    <source>
        <dbReference type="ARBA" id="ARBA00000085"/>
    </source>
</evidence>
<dbReference type="Pfam" id="PF01627">
    <property type="entry name" value="Hpt"/>
    <property type="match status" value="1"/>
</dbReference>
<dbReference type="SUPFAM" id="SSF47226">
    <property type="entry name" value="Histidine-containing phosphotransfer domain, HPT domain"/>
    <property type="match status" value="1"/>
</dbReference>
<gene>
    <name evidence="22" type="ORF">GCM10011506_33710</name>
</gene>
<evidence type="ECO:0000259" key="19">
    <source>
        <dbReference type="PROSITE" id="PS50112"/>
    </source>
</evidence>
<dbReference type="InterPro" id="IPR036890">
    <property type="entry name" value="HATPase_C_sf"/>
</dbReference>
<protein>
    <recommendedName>
        <fullName evidence="3">histidine kinase</fullName>
        <ecNumber evidence="3">2.7.13.3</ecNumber>
    </recommendedName>
</protein>
<dbReference type="Gene3D" id="3.30.450.20">
    <property type="entry name" value="PAS domain"/>
    <property type="match status" value="3"/>
</dbReference>
<dbReference type="Gene3D" id="3.40.50.2300">
    <property type="match status" value="1"/>
</dbReference>
<reference evidence="23" key="1">
    <citation type="journal article" date="2019" name="Int. J. Syst. Evol. Microbiol.">
        <title>The Global Catalogue of Microorganisms (GCM) 10K type strain sequencing project: providing services to taxonomists for standard genome sequencing and annotation.</title>
        <authorList>
            <consortium name="The Broad Institute Genomics Platform"/>
            <consortium name="The Broad Institute Genome Sequencing Center for Infectious Disease"/>
            <person name="Wu L."/>
            <person name="Ma J."/>
        </authorList>
    </citation>
    <scope>NUCLEOTIDE SEQUENCE [LARGE SCALE GENOMIC DNA]</scope>
    <source>
        <strain evidence="23">CGMCC 1.10832</strain>
    </source>
</reference>
<keyword evidence="8" id="KW-0547">Nucleotide-binding</keyword>
<dbReference type="CDD" id="cd00082">
    <property type="entry name" value="HisKA"/>
    <property type="match status" value="1"/>
</dbReference>
<dbReference type="SMART" id="SM00065">
    <property type="entry name" value="GAF"/>
    <property type="match status" value="1"/>
</dbReference>
<dbReference type="InterPro" id="IPR005467">
    <property type="entry name" value="His_kinase_dom"/>
</dbReference>
<dbReference type="PROSITE" id="PS50112">
    <property type="entry name" value="PAS"/>
    <property type="match status" value="1"/>
</dbReference>
<proteinExistence type="predicted"/>
<dbReference type="InterPro" id="IPR000700">
    <property type="entry name" value="PAS-assoc_C"/>
</dbReference>
<evidence type="ECO:0000256" key="7">
    <source>
        <dbReference type="ARBA" id="ARBA00022692"/>
    </source>
</evidence>
<organism evidence="22 23">
    <name type="scientific">Marivirga lumbricoides</name>
    <dbReference type="NCBI Taxonomy" id="1046115"/>
    <lineage>
        <taxon>Bacteria</taxon>
        <taxon>Pseudomonadati</taxon>
        <taxon>Bacteroidota</taxon>
        <taxon>Cytophagia</taxon>
        <taxon>Cytophagales</taxon>
        <taxon>Marivirgaceae</taxon>
        <taxon>Marivirga</taxon>
    </lineage>
</organism>
<evidence type="ECO:0000313" key="23">
    <source>
        <dbReference type="Proteomes" id="UP000636010"/>
    </source>
</evidence>
<dbReference type="SMART" id="SM00387">
    <property type="entry name" value="HATPase_c"/>
    <property type="match status" value="1"/>
</dbReference>
<feature type="domain" description="PAS" evidence="19">
    <location>
        <begin position="451"/>
        <end position="524"/>
    </location>
</feature>
<sequence length="1092" mass="124965">MDLQNYDKEQLIKEIEKLRLALYQNKYFRKNAKSHTSNYSFEDSIDLSMEFTVDGKLIKTNKNWRKSLGYTIEESGKLFIRDILHQEDYPAFRNMKVKVGKDGVQSFIDTRLSTKSGEILYVSGSIFPNQKGHLTATFHDITHQVNAEKAQNLYYNITNLTLLSNDLDDLFKSVHNILNQTIDARNFFIALFDFEQNLLNFPYIFDEHIANSPTTQSLDLRKGICEYVYHHKKPQILKEAQIMELILEGNIIQYGPIPKAFLAVPFRTEKGIPGVIGLQNYRDENSFSKRDLELLNFVSAQVVLSVERKINTEKIATQAARLQSIFDSSNHLIWSLNSDYLLTSFNHNFSYEILKHYGFKPKEEHSIKEKKLFELLPESQYAFWKGKFDEVLRGNPLTFEIKYKDAASDRLNWKEIYLNPIHTENGEVKGISGIAHDITEKKVAELKIQKSESRFRRIFESFQDIYFNCRFNGEVILISPSVKDMIGYSQKDVTGNNVTNYYLYTKKTKDLLKKLVAERKVQNFEATLITSDGRLVNCICNVRLARDKDSREVTIEGVARDITKLKQANRELIHAKNVAENSLKVKEQFLANMSHEIRTPMNGVIGMVDLLSQTALNPEQKNFVQTIKRSSETLLTILNDILDLSKIEAGKMKIQLQVTEVQTLFEKVLSLFHQLARSKNINLSYRIDKNVPKYLMLDETRILQVLSNLTSNALKFTEDKGRVILHLSKELKDDLYRISVEDTGIGISQNDQQRLFQLFSQVDNTSTKNFSGTGLGLAISKQLSHMMGGEIGVSSEPDQGSVFWFSVAGSLPTEQQVKEYTEAKKNNSETKKLHFSNEKPPFILIVDDNTINRQVASQILMKSGITTDLAAGGQEAIDKVKTNDYDLILMDIQMPHMDGVTATRHIKSLEKHSPPIIAMTAYSMKEDKDKFISMGMDDYLAKPIVSDILISKIVNYLPDFAVNEEKNDASKYNNIPEIAVKSEVIDQSTLQQLRKYADKETINSFFEEFEIEAKGLILDSINAEKTSDIQKILSNLHTLKGNAGTLGIRSLESQAKQIEQDLKEEKTENLSRNLNNLLENFNKFTDQYQSII</sequence>
<dbReference type="SUPFAM" id="SSF52172">
    <property type="entry name" value="CheY-like"/>
    <property type="match status" value="1"/>
</dbReference>
<evidence type="ECO:0000256" key="12">
    <source>
        <dbReference type="ARBA" id="ARBA00023012"/>
    </source>
</evidence>
<dbReference type="Pfam" id="PF02518">
    <property type="entry name" value="HATPase_c"/>
    <property type="match status" value="1"/>
</dbReference>
<evidence type="ECO:0000256" key="6">
    <source>
        <dbReference type="ARBA" id="ARBA00022679"/>
    </source>
</evidence>
<dbReference type="SMART" id="SM00086">
    <property type="entry name" value="PAC"/>
    <property type="match status" value="2"/>
</dbReference>
<dbReference type="EMBL" id="BMEC01000011">
    <property type="protein sequence ID" value="GGC45367.1"/>
    <property type="molecule type" value="Genomic_DNA"/>
</dbReference>
<keyword evidence="16" id="KW-0175">Coiled coil</keyword>
<dbReference type="Pfam" id="PF00512">
    <property type="entry name" value="HisKA"/>
    <property type="match status" value="1"/>
</dbReference>
<evidence type="ECO:0000259" key="21">
    <source>
        <dbReference type="PROSITE" id="PS50894"/>
    </source>
</evidence>
<comment type="caution">
    <text evidence="22">The sequence shown here is derived from an EMBL/GenBank/DDBJ whole genome shotgun (WGS) entry which is preliminary data.</text>
</comment>
<keyword evidence="13" id="KW-0472">Membrane</keyword>
<feature type="domain" description="Histidine kinase" evidence="17">
    <location>
        <begin position="592"/>
        <end position="811"/>
    </location>
</feature>
<dbReference type="InterPro" id="IPR000014">
    <property type="entry name" value="PAS"/>
</dbReference>
<dbReference type="Gene3D" id="3.30.450.40">
    <property type="match status" value="1"/>
</dbReference>
<dbReference type="Pfam" id="PF13185">
    <property type="entry name" value="GAF_2"/>
    <property type="match status" value="1"/>
</dbReference>
<dbReference type="InterPro" id="IPR003594">
    <property type="entry name" value="HATPase_dom"/>
</dbReference>
<evidence type="ECO:0000256" key="10">
    <source>
        <dbReference type="ARBA" id="ARBA00022840"/>
    </source>
</evidence>
<dbReference type="PROSITE" id="PS50113">
    <property type="entry name" value="PAC"/>
    <property type="match status" value="2"/>
</dbReference>
<dbReference type="PRINTS" id="PR00344">
    <property type="entry name" value="BCTRLSENSOR"/>
</dbReference>
<evidence type="ECO:0000259" key="17">
    <source>
        <dbReference type="PROSITE" id="PS50109"/>
    </source>
</evidence>
<dbReference type="PROSITE" id="PS50894">
    <property type="entry name" value="HPT"/>
    <property type="match status" value="1"/>
</dbReference>
<evidence type="ECO:0000256" key="16">
    <source>
        <dbReference type="SAM" id="Coils"/>
    </source>
</evidence>
<dbReference type="PROSITE" id="PS50110">
    <property type="entry name" value="RESPONSE_REGULATORY"/>
    <property type="match status" value="1"/>
</dbReference>
<feature type="coiled-coil region" evidence="16">
    <location>
        <begin position="1048"/>
        <end position="1087"/>
    </location>
</feature>
<dbReference type="InterPro" id="IPR013656">
    <property type="entry name" value="PAS_4"/>
</dbReference>
<dbReference type="InterPro" id="IPR003661">
    <property type="entry name" value="HisK_dim/P_dom"/>
</dbReference>
<dbReference type="SUPFAM" id="SSF55785">
    <property type="entry name" value="PYP-like sensor domain (PAS domain)"/>
    <property type="match status" value="3"/>
</dbReference>
<dbReference type="InterPro" id="IPR008207">
    <property type="entry name" value="Sig_transdc_His_kin_Hpt_dom"/>
</dbReference>
<feature type="domain" description="PAC" evidence="20">
    <location>
        <begin position="397"/>
        <end position="450"/>
    </location>
</feature>
<evidence type="ECO:0000256" key="9">
    <source>
        <dbReference type="ARBA" id="ARBA00022777"/>
    </source>
</evidence>
<keyword evidence="12" id="KW-0902">Two-component regulatory system</keyword>
<feature type="modified residue" description="4-aspartylphosphate" evidence="15">
    <location>
        <position position="891"/>
    </location>
</feature>
<dbReference type="Pfam" id="PF08448">
    <property type="entry name" value="PAS_4"/>
    <property type="match status" value="1"/>
</dbReference>
<dbReference type="SMART" id="SM00388">
    <property type="entry name" value="HisKA"/>
    <property type="match status" value="1"/>
</dbReference>
<dbReference type="CDD" id="cd17546">
    <property type="entry name" value="REC_hyHK_CKI1_RcsC-like"/>
    <property type="match status" value="1"/>
</dbReference>
<feature type="domain" description="HPt" evidence="21">
    <location>
        <begin position="998"/>
        <end position="1092"/>
    </location>
</feature>
<evidence type="ECO:0000256" key="8">
    <source>
        <dbReference type="ARBA" id="ARBA00022741"/>
    </source>
</evidence>
<comment type="subcellular location">
    <subcellularLocation>
        <location evidence="2">Cell membrane</location>
        <topology evidence="2">Multi-pass membrane protein</topology>
    </subcellularLocation>
</comment>
<dbReference type="SMART" id="SM00091">
    <property type="entry name" value="PAS"/>
    <property type="match status" value="3"/>
</dbReference>
<dbReference type="Proteomes" id="UP000636010">
    <property type="component" value="Unassembled WGS sequence"/>
</dbReference>
<evidence type="ECO:0000256" key="2">
    <source>
        <dbReference type="ARBA" id="ARBA00004651"/>
    </source>
</evidence>
<dbReference type="Pfam" id="PF13426">
    <property type="entry name" value="PAS_9"/>
    <property type="match status" value="2"/>
</dbReference>
<evidence type="ECO:0000256" key="14">
    <source>
        <dbReference type="PROSITE-ProRule" id="PRU00110"/>
    </source>
</evidence>